<keyword evidence="2" id="KW-1185">Reference proteome</keyword>
<accession>A0ABN8IPC7</accession>
<feature type="non-terminal residue" evidence="1">
    <location>
        <position position="249"/>
    </location>
</feature>
<dbReference type="EMBL" id="OW152815">
    <property type="protein sequence ID" value="CAH2062696.1"/>
    <property type="molecule type" value="Genomic_DNA"/>
</dbReference>
<organism evidence="1 2">
    <name type="scientific">Iphiclides podalirius</name>
    <name type="common">scarce swallowtail</name>
    <dbReference type="NCBI Taxonomy" id="110791"/>
    <lineage>
        <taxon>Eukaryota</taxon>
        <taxon>Metazoa</taxon>
        <taxon>Ecdysozoa</taxon>
        <taxon>Arthropoda</taxon>
        <taxon>Hexapoda</taxon>
        <taxon>Insecta</taxon>
        <taxon>Pterygota</taxon>
        <taxon>Neoptera</taxon>
        <taxon>Endopterygota</taxon>
        <taxon>Lepidoptera</taxon>
        <taxon>Glossata</taxon>
        <taxon>Ditrysia</taxon>
        <taxon>Papilionoidea</taxon>
        <taxon>Papilionidae</taxon>
        <taxon>Papilioninae</taxon>
        <taxon>Iphiclides</taxon>
    </lineage>
</organism>
<evidence type="ECO:0000313" key="1">
    <source>
        <dbReference type="EMBL" id="CAH2062696.1"/>
    </source>
</evidence>
<name>A0ABN8IPC7_9NEOP</name>
<reference evidence="1" key="1">
    <citation type="submission" date="2022-03" db="EMBL/GenBank/DDBJ databases">
        <authorList>
            <person name="Martin H S."/>
        </authorList>
    </citation>
    <scope>NUCLEOTIDE SEQUENCE</scope>
</reference>
<gene>
    <name evidence="1" type="ORF">IPOD504_LOCUS12119</name>
</gene>
<proteinExistence type="predicted"/>
<evidence type="ECO:0000313" key="2">
    <source>
        <dbReference type="Proteomes" id="UP000837857"/>
    </source>
</evidence>
<protein>
    <submittedName>
        <fullName evidence="1">Uncharacterized protein</fullName>
    </submittedName>
</protein>
<sequence>MQLQRALYKKQSVEKQEFRYPTLKLEAFLSAKRIIRDPLRTPLQRTYSKVTAVCRTRADLSFILPEAPPVGAKRRRARASWSRSRVVASSCRRVVGRGLRASGPASVWASAVRRRGAMHTPAPARPRRLSLIKETLSEAVGLILYRTVFPLVSVVQHGPRRPDLHRRHRRGRGARLLAIWPAAGRDSPPLLRLQAHDIKAHFMPLRVANFLCSMLPVNHGPMKGLRITSRACRANAHNVHFKLWEYSKI</sequence>
<dbReference type="Proteomes" id="UP000837857">
    <property type="component" value="Chromosome 3"/>
</dbReference>